<organism evidence="2 3">
    <name type="scientific">Taibaiella lutea</name>
    <dbReference type="NCBI Taxonomy" id="2608001"/>
    <lineage>
        <taxon>Bacteria</taxon>
        <taxon>Pseudomonadati</taxon>
        <taxon>Bacteroidota</taxon>
        <taxon>Chitinophagia</taxon>
        <taxon>Chitinophagales</taxon>
        <taxon>Chitinophagaceae</taxon>
        <taxon>Taibaiella</taxon>
    </lineage>
</organism>
<evidence type="ECO:0000259" key="1">
    <source>
        <dbReference type="Pfam" id="PF18480"/>
    </source>
</evidence>
<sequence>MFLANENFPKPSTIKLRTNGYDVKSIQEDSPGISDSEVIKIASELNLIILTFDSDYGELIFKYAKETPPAVIFFREKGYDPEFAGAALLSLLKSKSLIFSNAFTVIESNNVRQRFYKK</sequence>
<comment type="caution">
    <text evidence="2">The sequence shown here is derived from an EMBL/GenBank/DDBJ whole genome shotgun (WGS) entry which is preliminary data.</text>
</comment>
<feature type="domain" description="DUF5615" evidence="1">
    <location>
        <begin position="2"/>
        <end position="108"/>
    </location>
</feature>
<accession>A0A5M6CQN5</accession>
<name>A0A5M6CQN5_9BACT</name>
<evidence type="ECO:0000313" key="2">
    <source>
        <dbReference type="EMBL" id="KAA5537276.1"/>
    </source>
</evidence>
<dbReference type="AlphaFoldDB" id="A0A5M6CQN5"/>
<gene>
    <name evidence="2" type="ORF">F0919_06285</name>
</gene>
<dbReference type="Pfam" id="PF18480">
    <property type="entry name" value="DUF5615"/>
    <property type="match status" value="1"/>
</dbReference>
<evidence type="ECO:0000313" key="3">
    <source>
        <dbReference type="Proteomes" id="UP000323632"/>
    </source>
</evidence>
<dbReference type="RefSeq" id="WP_150031851.1">
    <property type="nucleotide sequence ID" value="NZ_VWSH01000001.1"/>
</dbReference>
<dbReference type="EMBL" id="VWSH01000001">
    <property type="protein sequence ID" value="KAA5537276.1"/>
    <property type="molecule type" value="Genomic_DNA"/>
</dbReference>
<proteinExistence type="predicted"/>
<keyword evidence="3" id="KW-1185">Reference proteome</keyword>
<reference evidence="2 3" key="1">
    <citation type="submission" date="2019-09" db="EMBL/GenBank/DDBJ databases">
        <title>Genome sequence and assembly of Taibaiella sp.</title>
        <authorList>
            <person name="Chhetri G."/>
        </authorList>
    </citation>
    <scope>NUCLEOTIDE SEQUENCE [LARGE SCALE GENOMIC DNA]</scope>
    <source>
        <strain evidence="2 3">KVB11</strain>
    </source>
</reference>
<dbReference type="Proteomes" id="UP000323632">
    <property type="component" value="Unassembled WGS sequence"/>
</dbReference>
<dbReference type="InterPro" id="IPR041049">
    <property type="entry name" value="DUF5615"/>
</dbReference>
<protein>
    <recommendedName>
        <fullName evidence="1">DUF5615 domain-containing protein</fullName>
    </recommendedName>
</protein>